<reference evidence="2" key="1">
    <citation type="submission" date="2023-03" db="EMBL/GenBank/DDBJ databases">
        <title>Andean soil-derived lignocellulolytic bacterial consortium as a source of novel taxa and putative plastic-active enzymes.</title>
        <authorList>
            <person name="Diaz-Garcia L."/>
            <person name="Chuvochina M."/>
            <person name="Feuerriegel G."/>
            <person name="Bunk B."/>
            <person name="Sproer C."/>
            <person name="Streit W.R."/>
            <person name="Rodriguez L.M."/>
            <person name="Overmann J."/>
            <person name="Jimenez D.J."/>
        </authorList>
    </citation>
    <scope>NUCLEOTIDE SEQUENCE</scope>
    <source>
        <strain evidence="2">MAG 2441</strain>
    </source>
</reference>
<evidence type="ECO:0000259" key="1">
    <source>
        <dbReference type="Pfam" id="PF01882"/>
    </source>
</evidence>
<keyword evidence="3" id="KW-1185">Reference proteome</keyword>
<proteinExistence type="predicted"/>
<sequence>MAILIWIVLILSVCAVIQRRVYHYFGLKSLTYSRQLSTAQAFVGQKILLTETISNSKRLPMSWLRVESQLPAQLVFKHQERDTTINSGNQLQNHASLFTIPAYTEIVRKHEVVCIHRGCYRISSFTLSYGDILGIKSKTVAQDVIQEIVVFPKIIELRDFPLSVRQFMQSIHSMNSPLRENHYNVSGVRPYQGGDSMRMINWSATAKTGELLVHKRESMCNNDLILLINSELLDQAHNRRLMPEQFEQVLSYAASASQYMISNGGKIGLVFNGQVAGRTESLFRLPIKGGTSHLQAIWQAMARFEPVTRLGLTYVLEQFIAEQARSNNYLLLTGFIDPQQEALIGQLRRMGNTVETMLLYKEVAS</sequence>
<gene>
    <name evidence="2" type="ORF">P0Y55_18385</name>
</gene>
<dbReference type="AlphaFoldDB" id="A0AA95JFQ3"/>
<dbReference type="InterPro" id="IPR002881">
    <property type="entry name" value="DUF58"/>
</dbReference>
<evidence type="ECO:0000313" key="2">
    <source>
        <dbReference type="EMBL" id="WEK54474.1"/>
    </source>
</evidence>
<dbReference type="PANTHER" id="PTHR34351">
    <property type="entry name" value="SLR1927 PROTEIN-RELATED"/>
    <property type="match status" value="1"/>
</dbReference>
<dbReference type="Proteomes" id="UP001178662">
    <property type="component" value="Chromosome"/>
</dbReference>
<protein>
    <submittedName>
        <fullName evidence="2">DUF58 domain-containing protein</fullName>
    </submittedName>
</protein>
<evidence type="ECO:0000313" key="3">
    <source>
        <dbReference type="Proteomes" id="UP001178662"/>
    </source>
</evidence>
<accession>A0AA95JFQ3</accession>
<dbReference type="EMBL" id="CP119317">
    <property type="protein sequence ID" value="WEK54474.1"/>
    <property type="molecule type" value="Genomic_DNA"/>
</dbReference>
<organism evidence="2 3">
    <name type="scientific">Candidatus Cohnella colombiensis</name>
    <dbReference type="NCBI Taxonomy" id="3121368"/>
    <lineage>
        <taxon>Bacteria</taxon>
        <taxon>Bacillati</taxon>
        <taxon>Bacillota</taxon>
        <taxon>Bacilli</taxon>
        <taxon>Bacillales</taxon>
        <taxon>Paenibacillaceae</taxon>
        <taxon>Cohnella</taxon>
    </lineage>
</organism>
<dbReference type="PANTHER" id="PTHR34351:SF2">
    <property type="entry name" value="DUF58 DOMAIN-CONTAINING PROTEIN"/>
    <property type="match status" value="1"/>
</dbReference>
<name>A0AA95JFQ3_9BACL</name>
<dbReference type="Pfam" id="PF01882">
    <property type="entry name" value="DUF58"/>
    <property type="match status" value="1"/>
</dbReference>
<feature type="domain" description="DUF58" evidence="1">
    <location>
        <begin position="188"/>
        <end position="350"/>
    </location>
</feature>